<accession>A0ACC1NHY0</accession>
<proteinExistence type="predicted"/>
<dbReference type="EMBL" id="JANSHE010004382">
    <property type="protein sequence ID" value="KAJ2978131.1"/>
    <property type="molecule type" value="Genomic_DNA"/>
</dbReference>
<organism evidence="1 2">
    <name type="scientific">Trametes sanguinea</name>
    <dbReference type="NCBI Taxonomy" id="158606"/>
    <lineage>
        <taxon>Eukaryota</taxon>
        <taxon>Fungi</taxon>
        <taxon>Dikarya</taxon>
        <taxon>Basidiomycota</taxon>
        <taxon>Agaricomycotina</taxon>
        <taxon>Agaricomycetes</taxon>
        <taxon>Polyporales</taxon>
        <taxon>Polyporaceae</taxon>
        <taxon>Trametes</taxon>
    </lineage>
</organism>
<evidence type="ECO:0000313" key="1">
    <source>
        <dbReference type="EMBL" id="KAJ2978131.1"/>
    </source>
</evidence>
<protein>
    <submittedName>
        <fullName evidence="1">Uncharacterized protein</fullName>
    </submittedName>
</protein>
<sequence length="141" mass="15669">MYTRRCAYLEFFVSPELLDLLIPHIERDINITYYVINNRGDLRTNTHSDGPNAVTWGVFPGKRSSTNVCMANLACRTGAPWISCVFLPSDSWQHASRPSTTCLAVAQIGPVCQKRVELSVSAAPTGVVPLKRAQRRSRSCD</sequence>
<evidence type="ECO:0000313" key="2">
    <source>
        <dbReference type="Proteomes" id="UP001144978"/>
    </source>
</evidence>
<name>A0ACC1NHY0_9APHY</name>
<reference evidence="1" key="1">
    <citation type="submission" date="2022-08" db="EMBL/GenBank/DDBJ databases">
        <title>Genome Sequence of Pycnoporus sanguineus.</title>
        <authorList>
            <person name="Buettner E."/>
        </authorList>
    </citation>
    <scope>NUCLEOTIDE SEQUENCE</scope>
    <source>
        <strain evidence="1">CG-C14</strain>
    </source>
</reference>
<comment type="caution">
    <text evidence="1">The sequence shown here is derived from an EMBL/GenBank/DDBJ whole genome shotgun (WGS) entry which is preliminary data.</text>
</comment>
<gene>
    <name evidence="1" type="ORF">NUW54_g11329</name>
</gene>
<dbReference type="Proteomes" id="UP001144978">
    <property type="component" value="Unassembled WGS sequence"/>
</dbReference>
<keyword evidence="2" id="KW-1185">Reference proteome</keyword>